<feature type="region of interest" description="Disordered" evidence="1">
    <location>
        <begin position="98"/>
        <end position="117"/>
    </location>
</feature>
<feature type="compositionally biased region" description="Basic and acidic residues" evidence="1">
    <location>
        <begin position="254"/>
        <end position="278"/>
    </location>
</feature>
<sequence length="286" mass="30858">MGDLLGSPRQLSGTRLAKPVYLSLKAQVRVLGGRKTSLGEPDGVGGTAIHGSHCLCGARGGWRFKSGVRKTGLGEPDGVGGAAVHSSHSLCVHSAIGVPRDDRDQTDDQFSDDDSQEAHEIVPISQMIDRYDHFDRRGSKDRSWGQRSEDPSMPSFLLVLEMFVFVKVGVIDEQASSTSVKVPDERGFSLVVITGLFVSDGIILNRGKRGSSAAVAASETHQLATGNKAESCQTRGSGQKQLGRKKGVRGWDGTGRDGDEKRKKGVEEKEKMKERREGLGVLDSWE</sequence>
<evidence type="ECO:0000256" key="1">
    <source>
        <dbReference type="SAM" id="MobiDB-lite"/>
    </source>
</evidence>
<evidence type="ECO:0000313" key="3">
    <source>
        <dbReference type="Proteomes" id="UP001417504"/>
    </source>
</evidence>
<proteinExistence type="predicted"/>
<protein>
    <submittedName>
        <fullName evidence="2">Uncharacterized protein</fullName>
    </submittedName>
</protein>
<feature type="compositionally biased region" description="Polar residues" evidence="1">
    <location>
        <begin position="220"/>
        <end position="240"/>
    </location>
</feature>
<keyword evidence="3" id="KW-1185">Reference proteome</keyword>
<dbReference type="EMBL" id="JBBNAE010000001">
    <property type="protein sequence ID" value="KAK9155947.1"/>
    <property type="molecule type" value="Genomic_DNA"/>
</dbReference>
<feature type="compositionally biased region" description="Acidic residues" evidence="1">
    <location>
        <begin position="104"/>
        <end position="115"/>
    </location>
</feature>
<reference evidence="2 3" key="1">
    <citation type="submission" date="2024-01" db="EMBL/GenBank/DDBJ databases">
        <title>Genome assemblies of Stephania.</title>
        <authorList>
            <person name="Yang L."/>
        </authorList>
    </citation>
    <scope>NUCLEOTIDE SEQUENCE [LARGE SCALE GENOMIC DNA]</scope>
    <source>
        <strain evidence="2">QJT</strain>
        <tissue evidence="2">Leaf</tissue>
    </source>
</reference>
<dbReference type="Proteomes" id="UP001417504">
    <property type="component" value="Unassembled WGS sequence"/>
</dbReference>
<comment type="caution">
    <text evidence="2">The sequence shown here is derived from an EMBL/GenBank/DDBJ whole genome shotgun (WGS) entry which is preliminary data.</text>
</comment>
<feature type="region of interest" description="Disordered" evidence="1">
    <location>
        <begin position="220"/>
        <end position="286"/>
    </location>
</feature>
<evidence type="ECO:0000313" key="2">
    <source>
        <dbReference type="EMBL" id="KAK9155947.1"/>
    </source>
</evidence>
<name>A0AAP0PTK5_9MAGN</name>
<dbReference type="AlphaFoldDB" id="A0AAP0PTK5"/>
<gene>
    <name evidence="2" type="ORF">Sjap_003427</name>
</gene>
<accession>A0AAP0PTK5</accession>
<organism evidence="2 3">
    <name type="scientific">Stephania japonica</name>
    <dbReference type="NCBI Taxonomy" id="461633"/>
    <lineage>
        <taxon>Eukaryota</taxon>
        <taxon>Viridiplantae</taxon>
        <taxon>Streptophyta</taxon>
        <taxon>Embryophyta</taxon>
        <taxon>Tracheophyta</taxon>
        <taxon>Spermatophyta</taxon>
        <taxon>Magnoliopsida</taxon>
        <taxon>Ranunculales</taxon>
        <taxon>Menispermaceae</taxon>
        <taxon>Menispermoideae</taxon>
        <taxon>Cissampelideae</taxon>
        <taxon>Stephania</taxon>
    </lineage>
</organism>